<dbReference type="AlphaFoldDB" id="A0A1Q3DH59"/>
<protein>
    <submittedName>
        <fullName evidence="2">Dimer_Tnp_hAT domain-containing protein</fullName>
    </submittedName>
</protein>
<dbReference type="InParanoid" id="A0A1Q3DH59"/>
<reference evidence="3" key="1">
    <citation type="submission" date="2016-04" db="EMBL/GenBank/DDBJ databases">
        <title>Cephalotus genome sequencing.</title>
        <authorList>
            <person name="Fukushima K."/>
            <person name="Hasebe M."/>
            <person name="Fang X."/>
        </authorList>
    </citation>
    <scope>NUCLEOTIDE SEQUENCE [LARGE SCALE GENOMIC DNA]</scope>
    <source>
        <strain evidence="3">cv. St1</strain>
    </source>
</reference>
<dbReference type="SUPFAM" id="SSF53098">
    <property type="entry name" value="Ribonuclease H-like"/>
    <property type="match status" value="1"/>
</dbReference>
<organism evidence="2 3">
    <name type="scientific">Cephalotus follicularis</name>
    <name type="common">Albany pitcher plant</name>
    <dbReference type="NCBI Taxonomy" id="3775"/>
    <lineage>
        <taxon>Eukaryota</taxon>
        <taxon>Viridiplantae</taxon>
        <taxon>Streptophyta</taxon>
        <taxon>Embryophyta</taxon>
        <taxon>Tracheophyta</taxon>
        <taxon>Spermatophyta</taxon>
        <taxon>Magnoliopsida</taxon>
        <taxon>eudicotyledons</taxon>
        <taxon>Gunneridae</taxon>
        <taxon>Pentapetalae</taxon>
        <taxon>rosids</taxon>
        <taxon>fabids</taxon>
        <taxon>Oxalidales</taxon>
        <taxon>Cephalotaceae</taxon>
        <taxon>Cephalotus</taxon>
    </lineage>
</organism>
<comment type="caution">
    <text evidence="2">The sequence shown here is derived from an EMBL/GenBank/DDBJ whole genome shotgun (WGS) entry which is preliminary data.</text>
</comment>
<dbReference type="InterPro" id="IPR012337">
    <property type="entry name" value="RNaseH-like_sf"/>
</dbReference>
<dbReference type="EMBL" id="BDDD01008112">
    <property type="protein sequence ID" value="GAV91811.1"/>
    <property type="molecule type" value="Genomic_DNA"/>
</dbReference>
<dbReference type="STRING" id="3775.A0A1Q3DH59"/>
<evidence type="ECO:0000313" key="2">
    <source>
        <dbReference type="EMBL" id="GAV91811.1"/>
    </source>
</evidence>
<gene>
    <name evidence="2" type="ORF">CFOL_v3_35197</name>
</gene>
<dbReference type="InterPro" id="IPR008906">
    <property type="entry name" value="HATC_C_dom"/>
</dbReference>
<name>A0A1Q3DH59_CEPFO</name>
<dbReference type="Proteomes" id="UP000187406">
    <property type="component" value="Unassembled WGS sequence"/>
</dbReference>
<evidence type="ECO:0000313" key="3">
    <source>
        <dbReference type="Proteomes" id="UP000187406"/>
    </source>
</evidence>
<feature type="domain" description="HAT C-terminal dimerisation" evidence="1">
    <location>
        <begin position="71"/>
        <end position="152"/>
    </location>
</feature>
<dbReference type="GO" id="GO:0046983">
    <property type="term" value="F:protein dimerization activity"/>
    <property type="evidence" value="ECO:0007669"/>
    <property type="project" value="InterPro"/>
</dbReference>
<proteinExistence type="predicted"/>
<feature type="non-terminal residue" evidence="2">
    <location>
        <position position="1"/>
    </location>
</feature>
<keyword evidence="3" id="KW-1185">Reference proteome</keyword>
<evidence type="ECO:0000259" key="1">
    <source>
        <dbReference type="Pfam" id="PF05699"/>
    </source>
</evidence>
<accession>A0A1Q3DH59</accession>
<dbReference type="OrthoDB" id="1426641at2759"/>
<dbReference type="Pfam" id="PF05699">
    <property type="entry name" value="Dimer_Tnp_hAT"/>
    <property type="match status" value="1"/>
</dbReference>
<sequence>SVVQQILVDRWNKSSTLNCLAHSLNPRLPTTTTHQDDEISRERKQCLKRIYSNNEEFIAVQVEYAKFSGCLDAFFDSDSMTDRGNMEPKIWWILHGSSTPLLHKLAMKLLGQPSSSSCVERNWSTYSFIHSLKRNEMTPQRAEDLIFVHTNLHLFRGSGDYREGGSKMWDLGGDQHDSFEDIGVLEIANLLLDEPVLETMIFTDEGLETMEGNDVEGGSIVVESN</sequence>